<dbReference type="Gene3D" id="1.20.1280.50">
    <property type="match status" value="1"/>
</dbReference>
<dbReference type="Gene3D" id="3.80.10.10">
    <property type="entry name" value="Ribonuclease Inhibitor"/>
    <property type="match status" value="1"/>
</dbReference>
<dbReference type="AlphaFoldDB" id="A0AAD6Z9P7"/>
<dbReference type="SUPFAM" id="SSF52047">
    <property type="entry name" value="RNI-like"/>
    <property type="match status" value="1"/>
</dbReference>
<keyword evidence="3" id="KW-1185">Reference proteome</keyword>
<accession>A0AAD6Z9P7</accession>
<evidence type="ECO:0000313" key="3">
    <source>
        <dbReference type="Proteomes" id="UP001218218"/>
    </source>
</evidence>
<dbReference type="InterPro" id="IPR001810">
    <property type="entry name" value="F-box_dom"/>
</dbReference>
<dbReference type="EMBL" id="JARIHO010000071">
    <property type="protein sequence ID" value="KAJ7312616.1"/>
    <property type="molecule type" value="Genomic_DNA"/>
</dbReference>
<feature type="domain" description="F-box" evidence="1">
    <location>
        <begin position="43"/>
        <end position="91"/>
    </location>
</feature>
<dbReference type="Proteomes" id="UP001218218">
    <property type="component" value="Unassembled WGS sequence"/>
</dbReference>
<proteinExistence type="predicted"/>
<name>A0AAD6Z9P7_9AGAR</name>
<evidence type="ECO:0000259" key="1">
    <source>
        <dbReference type="Pfam" id="PF12937"/>
    </source>
</evidence>
<sequence length="525" mass="58474">MSTNSTSPQPAIAAQLAEINQGIAWHYSQISILKAKANALNSISALPNEIISKIFVDFAFLSGPPFDLKWTKVMLVCRRWHDIALAEQQLWGFIQDSYSCNWKRIRAQLKRSGAAPLTVKIMAGDSGMYNSTLLRHAERLRELRLTGSGIHVLGFMHSLAHRSLPLLREVKFDPSYKLEDVPAEVPRSFPDALFDGRAPRLTELDLTQIPVNWSLLRGLTRLSLVKASDTYQPDTFTKVLSLLESSPALTYLKLARLISSNALEQLRPPASLPVLESIWIQDDVELCTALLRHIKIPPPLASTGADIAPFLVPVRAHVRASGAPTLRCVQLNAGESNFMVSTFTVTTAPNVLEYDSGHFIVNTHPANEHALRGIMTKVLKALPCATITHLDCRSATHLAVSSWKTAIALLPALEMMYTFVNVGATRLFTALVELTENPRKAVYPLLRHIHLYALIWGDDDTDTAPSVLDALRLLLTTRQARGTPLPILEITDQGASLNLPEAEWEASEYEEFRRQWQEDHPDDPW</sequence>
<dbReference type="InterPro" id="IPR036047">
    <property type="entry name" value="F-box-like_dom_sf"/>
</dbReference>
<dbReference type="Pfam" id="PF12937">
    <property type="entry name" value="F-box-like"/>
    <property type="match status" value="1"/>
</dbReference>
<dbReference type="InterPro" id="IPR032675">
    <property type="entry name" value="LRR_dom_sf"/>
</dbReference>
<dbReference type="SUPFAM" id="SSF81383">
    <property type="entry name" value="F-box domain"/>
    <property type="match status" value="1"/>
</dbReference>
<comment type="caution">
    <text evidence="2">The sequence shown here is derived from an EMBL/GenBank/DDBJ whole genome shotgun (WGS) entry which is preliminary data.</text>
</comment>
<gene>
    <name evidence="2" type="ORF">DFH08DRAFT_973393</name>
</gene>
<evidence type="ECO:0000313" key="2">
    <source>
        <dbReference type="EMBL" id="KAJ7312616.1"/>
    </source>
</evidence>
<reference evidence="2" key="1">
    <citation type="submission" date="2023-03" db="EMBL/GenBank/DDBJ databases">
        <title>Massive genome expansion in bonnet fungi (Mycena s.s.) driven by repeated elements and novel gene families across ecological guilds.</title>
        <authorList>
            <consortium name="Lawrence Berkeley National Laboratory"/>
            <person name="Harder C.B."/>
            <person name="Miyauchi S."/>
            <person name="Viragh M."/>
            <person name="Kuo A."/>
            <person name="Thoen E."/>
            <person name="Andreopoulos B."/>
            <person name="Lu D."/>
            <person name="Skrede I."/>
            <person name="Drula E."/>
            <person name="Henrissat B."/>
            <person name="Morin E."/>
            <person name="Kohler A."/>
            <person name="Barry K."/>
            <person name="LaButti K."/>
            <person name="Morin E."/>
            <person name="Salamov A."/>
            <person name="Lipzen A."/>
            <person name="Mereny Z."/>
            <person name="Hegedus B."/>
            <person name="Baldrian P."/>
            <person name="Stursova M."/>
            <person name="Weitz H."/>
            <person name="Taylor A."/>
            <person name="Grigoriev I.V."/>
            <person name="Nagy L.G."/>
            <person name="Martin F."/>
            <person name="Kauserud H."/>
        </authorList>
    </citation>
    <scope>NUCLEOTIDE SEQUENCE</scope>
    <source>
        <strain evidence="2">CBHHK002</strain>
    </source>
</reference>
<organism evidence="2 3">
    <name type="scientific">Mycena albidolilacea</name>
    <dbReference type="NCBI Taxonomy" id="1033008"/>
    <lineage>
        <taxon>Eukaryota</taxon>
        <taxon>Fungi</taxon>
        <taxon>Dikarya</taxon>
        <taxon>Basidiomycota</taxon>
        <taxon>Agaricomycotina</taxon>
        <taxon>Agaricomycetes</taxon>
        <taxon>Agaricomycetidae</taxon>
        <taxon>Agaricales</taxon>
        <taxon>Marasmiineae</taxon>
        <taxon>Mycenaceae</taxon>
        <taxon>Mycena</taxon>
    </lineage>
</organism>
<protein>
    <recommendedName>
        <fullName evidence="1">F-box domain-containing protein</fullName>
    </recommendedName>
</protein>